<organism evidence="18 19">
    <name type="scientific">Desulfofarcimen acetoxidans (strain ATCC 49208 / DSM 771 / KCTC 5769 / VKM B-1644 / 5575)</name>
    <name type="common">Desulfotomaculum acetoxidans</name>
    <dbReference type="NCBI Taxonomy" id="485916"/>
    <lineage>
        <taxon>Bacteria</taxon>
        <taxon>Bacillati</taxon>
        <taxon>Bacillota</taxon>
        <taxon>Clostridia</taxon>
        <taxon>Eubacteriales</taxon>
        <taxon>Peptococcaceae</taxon>
        <taxon>Desulfofarcimen</taxon>
    </lineage>
</organism>
<evidence type="ECO:0000256" key="2">
    <source>
        <dbReference type="ARBA" id="ARBA00004752"/>
    </source>
</evidence>
<evidence type="ECO:0000256" key="11">
    <source>
        <dbReference type="ARBA" id="ARBA00023306"/>
    </source>
</evidence>
<evidence type="ECO:0000259" key="17">
    <source>
        <dbReference type="Pfam" id="PF08245"/>
    </source>
</evidence>
<evidence type="ECO:0000313" key="19">
    <source>
        <dbReference type="Proteomes" id="UP000002217"/>
    </source>
</evidence>
<evidence type="ECO:0000256" key="1">
    <source>
        <dbReference type="ARBA" id="ARBA00004496"/>
    </source>
</evidence>
<dbReference type="STRING" id="485916.Dtox_1056"/>
<feature type="domain" description="Mur ligase N-terminal catalytic" evidence="15">
    <location>
        <begin position="7"/>
        <end position="105"/>
    </location>
</feature>
<feature type="domain" description="Mur ligase C-terminal" evidence="16">
    <location>
        <begin position="312"/>
        <end position="442"/>
    </location>
</feature>
<dbReference type="PANTHER" id="PTHR43445">
    <property type="entry name" value="UDP-N-ACETYLMURAMATE--L-ALANINE LIGASE-RELATED"/>
    <property type="match status" value="1"/>
</dbReference>
<dbReference type="Gene3D" id="3.40.50.720">
    <property type="entry name" value="NAD(P)-binding Rossmann-like Domain"/>
    <property type="match status" value="1"/>
</dbReference>
<keyword evidence="9 14" id="KW-0133">Cell shape</keyword>
<dbReference type="GO" id="GO:0008360">
    <property type="term" value="P:regulation of cell shape"/>
    <property type="evidence" value="ECO:0007669"/>
    <property type="project" value="UniProtKB-KW"/>
</dbReference>
<dbReference type="InterPro" id="IPR036615">
    <property type="entry name" value="Mur_ligase_C_dom_sf"/>
</dbReference>
<dbReference type="InterPro" id="IPR036565">
    <property type="entry name" value="Mur-like_cat_sf"/>
</dbReference>
<dbReference type="SUPFAM" id="SSF53623">
    <property type="entry name" value="MurD-like peptide ligases, catalytic domain"/>
    <property type="match status" value="1"/>
</dbReference>
<dbReference type="AlphaFoldDB" id="C8W474"/>
<evidence type="ECO:0000256" key="3">
    <source>
        <dbReference type="ARBA" id="ARBA00012211"/>
    </source>
</evidence>
<evidence type="ECO:0000256" key="7">
    <source>
        <dbReference type="ARBA" id="ARBA00022741"/>
    </source>
</evidence>
<dbReference type="Gene3D" id="3.40.1190.10">
    <property type="entry name" value="Mur-like, catalytic domain"/>
    <property type="match status" value="1"/>
</dbReference>
<reference evidence="18 19" key="1">
    <citation type="journal article" date="2009" name="Stand. Genomic Sci.">
        <title>Complete genome sequence of Desulfotomaculum acetoxidans type strain (5575).</title>
        <authorList>
            <person name="Spring S."/>
            <person name="Lapidus A."/>
            <person name="Schroder M."/>
            <person name="Gleim D."/>
            <person name="Sims D."/>
            <person name="Meincke L."/>
            <person name="Glavina Del Rio T."/>
            <person name="Tice H."/>
            <person name="Copeland A."/>
            <person name="Cheng J.F."/>
            <person name="Lucas S."/>
            <person name="Chen F."/>
            <person name="Nolan M."/>
            <person name="Bruce D."/>
            <person name="Goodwin L."/>
            <person name="Pitluck S."/>
            <person name="Ivanova N."/>
            <person name="Mavromatis K."/>
            <person name="Mikhailova N."/>
            <person name="Pati A."/>
            <person name="Chen A."/>
            <person name="Palaniappan K."/>
            <person name="Land M."/>
            <person name="Hauser L."/>
            <person name="Chang Y.J."/>
            <person name="Jeffries C.D."/>
            <person name="Chain P."/>
            <person name="Saunders E."/>
            <person name="Brettin T."/>
            <person name="Detter J.C."/>
            <person name="Goker M."/>
            <person name="Bristow J."/>
            <person name="Eisen J.A."/>
            <person name="Markowitz V."/>
            <person name="Hugenholtz P."/>
            <person name="Kyrpides N.C."/>
            <person name="Klenk H.P."/>
            <person name="Han C."/>
        </authorList>
    </citation>
    <scope>NUCLEOTIDE SEQUENCE [LARGE SCALE GENOMIC DNA]</scope>
    <source>
        <strain evidence="19">ATCC 49208 / DSM 771 / VKM B-1644</strain>
    </source>
</reference>
<keyword evidence="10 14" id="KW-0573">Peptidoglycan synthesis</keyword>
<dbReference type="SUPFAM" id="SSF51984">
    <property type="entry name" value="MurCD N-terminal domain"/>
    <property type="match status" value="1"/>
</dbReference>
<dbReference type="InterPro" id="IPR004101">
    <property type="entry name" value="Mur_ligase_C"/>
</dbReference>
<keyword evidence="4 14" id="KW-0963">Cytoplasm</keyword>
<keyword evidence="5 14" id="KW-0436">Ligase</keyword>
<evidence type="ECO:0000256" key="10">
    <source>
        <dbReference type="ARBA" id="ARBA00022984"/>
    </source>
</evidence>
<dbReference type="eggNOG" id="COG0773">
    <property type="taxonomic scope" value="Bacteria"/>
</dbReference>
<comment type="similarity">
    <text evidence="14">Belongs to the MurCDEF family.</text>
</comment>
<dbReference type="EC" id="6.3.2.8" evidence="3 14"/>
<dbReference type="Proteomes" id="UP000002217">
    <property type="component" value="Chromosome"/>
</dbReference>
<evidence type="ECO:0000256" key="14">
    <source>
        <dbReference type="HAMAP-Rule" id="MF_00046"/>
    </source>
</evidence>
<keyword evidence="12 14" id="KW-0961">Cell wall biogenesis/degradation</keyword>
<dbReference type="Pfam" id="PF01225">
    <property type="entry name" value="Mur_ligase"/>
    <property type="match status" value="1"/>
</dbReference>
<keyword evidence="19" id="KW-1185">Reference proteome</keyword>
<sequence length="458" mass="49792">MQPIPKKIHFIGIGGAGMSAVAQILLELGYTVTGSDQKLSHITERLEELGAVCYAGHNAENIGDAELIVISSAIPSNNPEWQFALHKGVPVIHRGEMLARMMDRQTGIAIAGAHGKTTTTSMIALTLVKNNLDPTVLIGGELTDIGGNAKLGYGQYLVAEADESDGSFLLLRPNIIVVTNIENDHLDYYKTEEKITEAFSKFIRKIPSDGMAVLCTDDRQLKHMSTQLKRPCKTYSVKSTDADYTIRNMITDGPKSKVEVYENGTLLGILELLVPGLHNISNALAVVAVGRHIGLDFDKIAEALSTFKGAQRRFQLIGIEKEVQVVDDYAHHPSEIRATLKAARQAHAGRIIAVFQPHRYSRTQHLYEQFGEAFGDADVVIVSDIYSAGEKPIEGVHAGLIVAAVQKNTGREVIYQPGIEQITDCLETIVKHGDLVLTMGAGNIQSAGVELVLRLKGN</sequence>
<keyword evidence="11 14" id="KW-0131">Cell cycle</keyword>
<evidence type="ECO:0000259" key="16">
    <source>
        <dbReference type="Pfam" id="PF02875"/>
    </source>
</evidence>
<evidence type="ECO:0000256" key="13">
    <source>
        <dbReference type="ARBA" id="ARBA00047833"/>
    </source>
</evidence>
<evidence type="ECO:0000256" key="12">
    <source>
        <dbReference type="ARBA" id="ARBA00023316"/>
    </source>
</evidence>
<dbReference type="PANTHER" id="PTHR43445:SF3">
    <property type="entry name" value="UDP-N-ACETYLMURAMATE--L-ALANINE LIGASE"/>
    <property type="match status" value="1"/>
</dbReference>
<dbReference type="Gene3D" id="3.90.190.20">
    <property type="entry name" value="Mur ligase, C-terminal domain"/>
    <property type="match status" value="1"/>
</dbReference>
<dbReference type="InterPro" id="IPR050061">
    <property type="entry name" value="MurCDEF_pg_biosynth"/>
</dbReference>
<protein>
    <recommendedName>
        <fullName evidence="3 14">UDP-N-acetylmuramate--L-alanine ligase</fullName>
        <ecNumber evidence="3 14">6.3.2.8</ecNumber>
    </recommendedName>
    <alternativeName>
        <fullName evidence="14">UDP-N-acetylmuramoyl-L-alanine synthetase</fullName>
    </alternativeName>
</protein>
<dbReference type="InterPro" id="IPR013221">
    <property type="entry name" value="Mur_ligase_cen"/>
</dbReference>
<evidence type="ECO:0000256" key="5">
    <source>
        <dbReference type="ARBA" id="ARBA00022598"/>
    </source>
</evidence>
<dbReference type="InterPro" id="IPR005758">
    <property type="entry name" value="UDP-N-AcMur_Ala_ligase_MurC"/>
</dbReference>
<proteinExistence type="inferred from homology"/>
<dbReference type="KEGG" id="dae:Dtox_1056"/>
<dbReference type="InterPro" id="IPR000713">
    <property type="entry name" value="Mur_ligase_N"/>
</dbReference>
<comment type="function">
    <text evidence="14">Cell wall formation.</text>
</comment>
<dbReference type="EMBL" id="CP001720">
    <property type="protein sequence ID" value="ACV61942.1"/>
    <property type="molecule type" value="Genomic_DNA"/>
</dbReference>
<dbReference type="NCBIfam" id="TIGR01082">
    <property type="entry name" value="murC"/>
    <property type="match status" value="1"/>
</dbReference>
<keyword evidence="8 14" id="KW-0067">ATP-binding</keyword>
<evidence type="ECO:0000256" key="4">
    <source>
        <dbReference type="ARBA" id="ARBA00022490"/>
    </source>
</evidence>
<accession>C8W474</accession>
<comment type="subcellular location">
    <subcellularLocation>
        <location evidence="1 14">Cytoplasm</location>
    </subcellularLocation>
</comment>
<comment type="pathway">
    <text evidence="2 14">Cell wall biogenesis; peptidoglycan biosynthesis.</text>
</comment>
<dbReference type="GO" id="GO:0071555">
    <property type="term" value="P:cell wall organization"/>
    <property type="evidence" value="ECO:0007669"/>
    <property type="project" value="UniProtKB-KW"/>
</dbReference>
<evidence type="ECO:0000256" key="6">
    <source>
        <dbReference type="ARBA" id="ARBA00022618"/>
    </source>
</evidence>
<keyword evidence="7 14" id="KW-0547">Nucleotide-binding</keyword>
<evidence type="ECO:0000313" key="18">
    <source>
        <dbReference type="EMBL" id="ACV61942.1"/>
    </source>
</evidence>
<dbReference type="UniPathway" id="UPA00219"/>
<gene>
    <name evidence="14" type="primary">murC</name>
    <name evidence="18" type="ordered locus">Dtox_1056</name>
</gene>
<feature type="binding site" evidence="14">
    <location>
        <begin position="112"/>
        <end position="118"/>
    </location>
    <ligand>
        <name>ATP</name>
        <dbReference type="ChEBI" id="CHEBI:30616"/>
    </ligand>
</feature>
<dbReference type="HOGENOM" id="CLU_028104_2_2_9"/>
<evidence type="ECO:0000256" key="9">
    <source>
        <dbReference type="ARBA" id="ARBA00022960"/>
    </source>
</evidence>
<name>C8W474_DESAS</name>
<dbReference type="Pfam" id="PF08245">
    <property type="entry name" value="Mur_ligase_M"/>
    <property type="match status" value="1"/>
</dbReference>
<comment type="catalytic activity">
    <reaction evidence="13 14">
        <text>UDP-N-acetyl-alpha-D-muramate + L-alanine + ATP = UDP-N-acetyl-alpha-D-muramoyl-L-alanine + ADP + phosphate + H(+)</text>
        <dbReference type="Rhea" id="RHEA:23372"/>
        <dbReference type="ChEBI" id="CHEBI:15378"/>
        <dbReference type="ChEBI" id="CHEBI:30616"/>
        <dbReference type="ChEBI" id="CHEBI:43474"/>
        <dbReference type="ChEBI" id="CHEBI:57972"/>
        <dbReference type="ChEBI" id="CHEBI:70757"/>
        <dbReference type="ChEBI" id="CHEBI:83898"/>
        <dbReference type="ChEBI" id="CHEBI:456216"/>
        <dbReference type="EC" id="6.3.2.8"/>
    </reaction>
</comment>
<dbReference type="OrthoDB" id="9804126at2"/>
<keyword evidence="6 14" id="KW-0132">Cell division</keyword>
<feature type="domain" description="Mur ligase central" evidence="17">
    <location>
        <begin position="110"/>
        <end position="289"/>
    </location>
</feature>
<dbReference type="GO" id="GO:0009252">
    <property type="term" value="P:peptidoglycan biosynthetic process"/>
    <property type="evidence" value="ECO:0007669"/>
    <property type="project" value="UniProtKB-UniRule"/>
</dbReference>
<dbReference type="GO" id="GO:0051301">
    <property type="term" value="P:cell division"/>
    <property type="evidence" value="ECO:0007669"/>
    <property type="project" value="UniProtKB-KW"/>
</dbReference>
<dbReference type="GO" id="GO:0005737">
    <property type="term" value="C:cytoplasm"/>
    <property type="evidence" value="ECO:0007669"/>
    <property type="project" value="UniProtKB-SubCell"/>
</dbReference>
<dbReference type="Pfam" id="PF02875">
    <property type="entry name" value="Mur_ligase_C"/>
    <property type="match status" value="1"/>
</dbReference>
<evidence type="ECO:0000256" key="8">
    <source>
        <dbReference type="ARBA" id="ARBA00022840"/>
    </source>
</evidence>
<dbReference type="SUPFAM" id="SSF53244">
    <property type="entry name" value="MurD-like peptide ligases, peptide-binding domain"/>
    <property type="match status" value="1"/>
</dbReference>
<dbReference type="GO" id="GO:0005524">
    <property type="term" value="F:ATP binding"/>
    <property type="evidence" value="ECO:0007669"/>
    <property type="project" value="UniProtKB-UniRule"/>
</dbReference>
<evidence type="ECO:0000259" key="15">
    <source>
        <dbReference type="Pfam" id="PF01225"/>
    </source>
</evidence>
<dbReference type="GO" id="GO:0008763">
    <property type="term" value="F:UDP-N-acetylmuramate-L-alanine ligase activity"/>
    <property type="evidence" value="ECO:0007669"/>
    <property type="project" value="UniProtKB-UniRule"/>
</dbReference>
<dbReference type="RefSeq" id="WP_015756657.1">
    <property type="nucleotide sequence ID" value="NC_013216.1"/>
</dbReference>
<dbReference type="HAMAP" id="MF_00046">
    <property type="entry name" value="MurC"/>
    <property type="match status" value="1"/>
</dbReference>